<dbReference type="PROSITE" id="PS50082">
    <property type="entry name" value="WD_REPEATS_2"/>
    <property type="match status" value="1"/>
</dbReference>
<keyword evidence="1 3" id="KW-0853">WD repeat</keyword>
<evidence type="ECO:0000256" key="3">
    <source>
        <dbReference type="PROSITE-ProRule" id="PRU00221"/>
    </source>
</evidence>
<evidence type="ECO:0000256" key="2">
    <source>
        <dbReference type="ARBA" id="ARBA00022737"/>
    </source>
</evidence>
<name>A0AAW0S5K6_9HYPO</name>
<dbReference type="Proteomes" id="UP001397290">
    <property type="component" value="Unassembled WGS sequence"/>
</dbReference>
<evidence type="ECO:0000313" key="7">
    <source>
        <dbReference type="EMBL" id="KAK8149416.1"/>
    </source>
</evidence>
<feature type="compositionally biased region" description="Acidic residues" evidence="4">
    <location>
        <begin position="1578"/>
        <end position="1601"/>
    </location>
</feature>
<comment type="caution">
    <text evidence="7">The sequence shown here is derived from an EMBL/GenBank/DDBJ whole genome shotgun (WGS) entry which is preliminary data.</text>
</comment>
<dbReference type="InterPro" id="IPR036322">
    <property type="entry name" value="WD40_repeat_dom_sf"/>
</dbReference>
<dbReference type="Pfam" id="PF00400">
    <property type="entry name" value="WD40"/>
    <property type="match status" value="2"/>
</dbReference>
<feature type="region of interest" description="Disordered" evidence="4">
    <location>
        <begin position="1561"/>
        <end position="1601"/>
    </location>
</feature>
<keyword evidence="2" id="KW-0677">Repeat</keyword>
<evidence type="ECO:0000256" key="4">
    <source>
        <dbReference type="SAM" id="MobiDB-lite"/>
    </source>
</evidence>
<evidence type="ECO:0000256" key="1">
    <source>
        <dbReference type="ARBA" id="ARBA00022574"/>
    </source>
</evidence>
<gene>
    <name evidence="7" type="ORF">G3M48_007009</name>
</gene>
<feature type="domain" description="NWD NACHT-NTPase N-terminal" evidence="5">
    <location>
        <begin position="44"/>
        <end position="221"/>
    </location>
</feature>
<dbReference type="SMART" id="SM00320">
    <property type="entry name" value="WD40"/>
    <property type="match status" value="6"/>
</dbReference>
<dbReference type="InterPro" id="IPR050505">
    <property type="entry name" value="WDR55/POC1"/>
</dbReference>
<feature type="region of interest" description="Disordered" evidence="4">
    <location>
        <begin position="1356"/>
        <end position="1377"/>
    </location>
</feature>
<feature type="compositionally biased region" description="Polar residues" evidence="4">
    <location>
        <begin position="1356"/>
        <end position="1371"/>
    </location>
</feature>
<dbReference type="InterPro" id="IPR031359">
    <property type="entry name" value="NACHT_N"/>
</dbReference>
<dbReference type="InterPro" id="IPR015943">
    <property type="entry name" value="WD40/YVTN_repeat-like_dom_sf"/>
</dbReference>
<dbReference type="PANTHER" id="PTHR44019:SF8">
    <property type="entry name" value="POC1 CENTRIOLAR PROTEIN HOMOLOG"/>
    <property type="match status" value="1"/>
</dbReference>
<dbReference type="EMBL" id="JAAHCF010000049">
    <property type="protein sequence ID" value="KAK8149416.1"/>
    <property type="molecule type" value="Genomic_DNA"/>
</dbReference>
<dbReference type="PROSITE" id="PS50294">
    <property type="entry name" value="WD_REPEATS_REGION"/>
    <property type="match status" value="1"/>
</dbReference>
<dbReference type="InterPro" id="IPR011047">
    <property type="entry name" value="Quinoprotein_ADH-like_sf"/>
</dbReference>
<sequence>MAPVDISTHPAPGVTIANNDDNITIAITTKPPSDDISIGQDTRALWYAAYARLREKHSEELVDFEEQACIVFRLLQRSSSSNAHSCSAVAGLHNLAPNTVLGAVRRWISEAIAEDDDEEEDEVRRALTSTMTMLRRNMQESPNAHLAWVAARLCIQKLVKITQATCEAPGLAYIVPRIAFYDRLSQVISKVRPDEEQGPNRLREVLVDLYSAILEQLVVVLALDHAPRKTRRQQKQRISAHPNVGVNSAILHPITALELSLGFHARDKTLEESIAELVCLRAPSPAIAGSDDQDAFETANDTMTAEDRGGGGYGDNGDPDNDYSHRAYRDVSTANAFVEHNSRDHSVDSEIQKLLCVFPVKPPPLLPPSQLPCDGLQSVFRGLCRWALKQDAYQRWRKARRADDGDPNDRILWLHGPEGSSVTLLLHALAQAEIKNQAGKWDPEWPPCTVACASWDWSRDVNGTSVVSVLRDLIWTVLAYQPGLQEHLLKAAQATGRRPLVGTDNYSQALYSVLGTSCDFYAILALLCSIVGDPTFAPTCFIVDYRDDVWDDGDDDHIGDEAGGDESCKQGQDGPASTAQKRAWMLRDLMALVRTTCRLSGKVAWIVRSMSSLPPSSIGGCHVHAPEGPVLGKVMHEYIRALLQKRADSNYTPDIQEQLASELTGRAGGNVAWSTLAVDLVARARLPWNAIHVLQRLPDSSAGLVPLLDCIVRSNVSDNETDGDRALVDAALHTAALAFQPLTVPELAALAGLPATVDAVIFFNVLARPLLELRDVYDASGKAQKYVYFPSRAVLAAQRARLAKATAVPDLHADMVCRHLRQLALQYGDTGRGAQRCGSQLSVYMKLAWLRHLDHMGIGIGRTDDQSVMDSVTAEVSDFVAQNAGAWLRDLDALGVLDVVRRMLQDLLPSPREQGRLSPTQAALNILFTRILRLQEMGMSVDDCDRFMHVAGCKNHDDDGKLPVLPQVPPMLPALDSSTRALIGTLDGHTYRVRDTLWAYDGRLIVSVSNDYELQCWDRSSCRIQHTADHKRLAHYTGLFLSPTDPSSIVAGDMWGISVFDLAAGLVNVDRKPYFEFMSEWQKPREGQEKQKDSAADELLKPFCTVRFAADGSDDVIVTWAADLDEPRELVLGMPGFVPKQVRRTADGYESLPTVIKDALPRSECQDASVTDNVGLAAVVHNDGNLLIYNIELAEPQQTLHWAQSKFARVRYDSSERAFATWDERGHIMLHFVHERGEELEQEEQAEQGEDEEREPMKPSYRPLIRSHKLPHPLPSSRLLSFRLSSDRDEIILTFADTLSFYIHKLIEADADARNNAVCADNTSNISSPRNQPPHASGPFTSILFSHDNLRAATSSENGQVQLWSRPNRVTSESEASDASDAGLWRTMSGSPHFSTNWLCFSSDDTQLLACYGNGQTVVWDTETCERVAVLGEHGRWVRFATFSPGDALVATAPYGNKPIRLWDLKACRQLYQDTHRIGGDGNDGNKTTPTIEQTFVALVGAAKKTTGTVAFSPDGRFFATSGSFVHIWDISSDSTSNLVLPSRALMPCATLTLYCDDAATQDPENESQEGKNTERIDTDDENDDTKREDDDDDDDDDDDAYYYNDGLECRSLVFSPDSRSLFGFCNNGRLFVWKRTPDPHSLSSSSSPSSESWQARATLLADGFAIPGQDRPWAYQPRRLSISEGIDGRYLLHTEIGVWELPSLPAPADAEIGLRPSMCHPCSVVDTRDHMAILWQNQVLTNLPLLYAPSHFYFFDHFLCDVHTVDEFTSDVIIGTRTGRVLCFRFRGEKTNTKATEEMNLS</sequence>
<dbReference type="SUPFAM" id="SSF50998">
    <property type="entry name" value="Quinoprotein alcohol dehydrogenase-like"/>
    <property type="match status" value="1"/>
</dbReference>
<keyword evidence="8" id="KW-1185">Reference proteome</keyword>
<feature type="compositionally biased region" description="Acidic residues" evidence="4">
    <location>
        <begin position="554"/>
        <end position="564"/>
    </location>
</feature>
<dbReference type="Pfam" id="PF17100">
    <property type="entry name" value="NACHT_N"/>
    <property type="match status" value="1"/>
</dbReference>
<feature type="compositionally biased region" description="Acidic residues" evidence="4">
    <location>
        <begin position="1240"/>
        <end position="1254"/>
    </location>
</feature>
<evidence type="ECO:0000259" key="6">
    <source>
        <dbReference type="Pfam" id="PF24883"/>
    </source>
</evidence>
<dbReference type="Gene3D" id="2.130.10.10">
    <property type="entry name" value="YVTN repeat-like/Quinoprotein amine dehydrogenase"/>
    <property type="match status" value="3"/>
</dbReference>
<proteinExistence type="predicted"/>
<dbReference type="Pfam" id="PF24883">
    <property type="entry name" value="NPHP3_N"/>
    <property type="match status" value="1"/>
</dbReference>
<organism evidence="7 8">
    <name type="scientific">Beauveria asiatica</name>
    <dbReference type="NCBI Taxonomy" id="1069075"/>
    <lineage>
        <taxon>Eukaryota</taxon>
        <taxon>Fungi</taxon>
        <taxon>Dikarya</taxon>
        <taxon>Ascomycota</taxon>
        <taxon>Pezizomycotina</taxon>
        <taxon>Sordariomycetes</taxon>
        <taxon>Hypocreomycetidae</taxon>
        <taxon>Hypocreales</taxon>
        <taxon>Cordycipitaceae</taxon>
        <taxon>Beauveria</taxon>
    </lineage>
</organism>
<evidence type="ECO:0000313" key="8">
    <source>
        <dbReference type="Proteomes" id="UP001397290"/>
    </source>
</evidence>
<dbReference type="PANTHER" id="PTHR44019">
    <property type="entry name" value="WD REPEAT-CONTAINING PROTEIN 55"/>
    <property type="match status" value="1"/>
</dbReference>
<reference evidence="7 8" key="1">
    <citation type="submission" date="2020-02" db="EMBL/GenBank/DDBJ databases">
        <title>Comparative genomics of the hypocrealean fungal genus Beauvera.</title>
        <authorList>
            <person name="Showalter D.N."/>
            <person name="Bushley K.E."/>
            <person name="Rehner S.A."/>
        </authorList>
    </citation>
    <scope>NUCLEOTIDE SEQUENCE [LARGE SCALE GENOMIC DNA]</scope>
    <source>
        <strain evidence="7 8">ARSEF4384</strain>
    </source>
</reference>
<dbReference type="InterPro" id="IPR056884">
    <property type="entry name" value="NPHP3-like_N"/>
</dbReference>
<feature type="repeat" description="WD" evidence="3">
    <location>
        <begin position="986"/>
        <end position="1027"/>
    </location>
</feature>
<accession>A0AAW0S5K6</accession>
<feature type="region of interest" description="Disordered" evidence="4">
    <location>
        <begin position="1238"/>
        <end position="1269"/>
    </location>
</feature>
<dbReference type="InterPro" id="IPR001680">
    <property type="entry name" value="WD40_rpt"/>
</dbReference>
<dbReference type="SUPFAM" id="SSF50978">
    <property type="entry name" value="WD40 repeat-like"/>
    <property type="match status" value="1"/>
</dbReference>
<evidence type="ECO:0000259" key="5">
    <source>
        <dbReference type="Pfam" id="PF17100"/>
    </source>
</evidence>
<feature type="region of interest" description="Disordered" evidence="4">
    <location>
        <begin position="554"/>
        <end position="576"/>
    </location>
</feature>
<protein>
    <submittedName>
        <fullName evidence="7">Uncharacterized protein</fullName>
    </submittedName>
</protein>
<feature type="domain" description="Nephrocystin 3-like N-terminal" evidence="6">
    <location>
        <begin position="382"/>
        <end position="497"/>
    </location>
</feature>